<comment type="pathway">
    <text evidence="1">Lipid metabolism.</text>
</comment>
<dbReference type="FunFam" id="3.30.300.30:FF:000029">
    <property type="entry name" value="Fatty-acid-CoA ligase FadD31"/>
    <property type="match status" value="1"/>
</dbReference>
<dbReference type="GO" id="GO:0016874">
    <property type="term" value="F:ligase activity"/>
    <property type="evidence" value="ECO:0007669"/>
    <property type="project" value="UniProtKB-KW"/>
</dbReference>
<dbReference type="GO" id="GO:0071766">
    <property type="term" value="P:Actinobacterium-type cell wall biogenesis"/>
    <property type="evidence" value="ECO:0007669"/>
    <property type="project" value="UniProtKB-ARBA"/>
</dbReference>
<feature type="domain" description="AMP-dependent synthetase/ligase" evidence="9">
    <location>
        <begin position="30"/>
        <end position="432"/>
    </location>
</feature>
<evidence type="ECO:0000256" key="2">
    <source>
        <dbReference type="ARBA" id="ARBA00006432"/>
    </source>
</evidence>
<gene>
    <name evidence="10" type="ORF">A5707_13340</name>
</gene>
<evidence type="ECO:0000259" key="9">
    <source>
        <dbReference type="Pfam" id="PF00501"/>
    </source>
</evidence>
<evidence type="ECO:0000256" key="4">
    <source>
        <dbReference type="ARBA" id="ARBA00022741"/>
    </source>
</evidence>
<comment type="caution">
    <text evidence="10">The sequence shown here is derived from an EMBL/GenBank/DDBJ whole genome shotgun (WGS) entry which is preliminary data.</text>
</comment>
<evidence type="ECO:0000256" key="8">
    <source>
        <dbReference type="ARBA" id="ARBA00084062"/>
    </source>
</evidence>
<dbReference type="InterPro" id="IPR045851">
    <property type="entry name" value="AMP-bd_C_sf"/>
</dbReference>
<evidence type="ECO:0000256" key="3">
    <source>
        <dbReference type="ARBA" id="ARBA00022598"/>
    </source>
</evidence>
<keyword evidence="4" id="KW-0547">Nucleotide-binding</keyword>
<keyword evidence="3 10" id="KW-0436">Ligase</keyword>
<name>A0A1A2ZM63_9MYCO</name>
<dbReference type="SUPFAM" id="SSF56801">
    <property type="entry name" value="Acetyl-CoA synthetase-like"/>
    <property type="match status" value="1"/>
</dbReference>
<dbReference type="Gene3D" id="3.30.300.30">
    <property type="match status" value="1"/>
</dbReference>
<dbReference type="FunFam" id="3.40.50.12780:FF:000013">
    <property type="entry name" value="Long-chain-fatty-acid--AMP ligase FadD32"/>
    <property type="match status" value="1"/>
</dbReference>
<dbReference type="Proteomes" id="UP000093592">
    <property type="component" value="Unassembled WGS sequence"/>
</dbReference>
<dbReference type="NCBIfam" id="NF009124">
    <property type="entry name" value="PRK12476.1"/>
    <property type="match status" value="1"/>
</dbReference>
<dbReference type="Gene3D" id="3.40.50.12780">
    <property type="entry name" value="N-terminal domain of ligase-like"/>
    <property type="match status" value="1"/>
</dbReference>
<sequence>MGLLQIEDCLDAQGGIVLPPDITLISLIDRNIANVGDSVAYRYLDYAGAADGHAVELTWSQFGVRLQAISARLQHVAACGDRVAILAPQGIDYVAGFFAAVKAGSIAVPLFAPELPGHAERLETALRDSQPAVVLTTAAVIEPVQTFLHKLSHLRRPEVVVIDEIPDSAGQTFVDVELGLDDISHLQYTSGSTRPPVGVEITHRAVGTNLLQMILSIDLLDRNTHGVSWLPLYHDMGLSMIGFPAVYGGHSTLMSPAAFVRRPQRWIHALAAESRHGRVVTAAPNFAYEWTAQRGLPAPGEHVDLSNVVMIIGSEPVSINAITTFRDAFAPYGLPPTAIKPSYGMAEATLFVSTIDPTAQAAVAYFDREQLGAGHAARVLADAPNAVAHVSCGRVARSQWAVIVDRDTDEELPDGQVGEIWLQGDNIGRGYWGRPNDTRQAFGAKLQLRLKNNSHADGSPIEGTWLRTGDLGMYLDGQLYVTGRIVDLVTIDGRNHYPQDIEATTAESSPMVRRGYVAAFTAPANELPGSDTGDTNPRLVIIAERATGTSRADPQPAVEAIRAAVSDHHGLSAADVRLLPAGAIPRTTSGKLARRACRAEYLSGAWGVH</sequence>
<proteinExistence type="inferred from homology"/>
<accession>A0A1A2ZM63</accession>
<dbReference type="InterPro" id="IPR040097">
    <property type="entry name" value="FAAL/FAAC"/>
</dbReference>
<dbReference type="InterPro" id="IPR042099">
    <property type="entry name" value="ANL_N_sf"/>
</dbReference>
<reference evidence="11" key="1">
    <citation type="submission" date="2016-06" db="EMBL/GenBank/DDBJ databases">
        <authorList>
            <person name="Sutton G."/>
            <person name="Brinkac L."/>
            <person name="Sanka R."/>
            <person name="Adams M."/>
            <person name="Lau E."/>
            <person name="Sam S."/>
            <person name="Sreng N."/>
            <person name="Him V."/>
            <person name="Kerleguer A."/>
            <person name="Cheng S."/>
        </authorList>
    </citation>
    <scope>NUCLEOTIDE SEQUENCE [LARGE SCALE GENOMIC DNA]</scope>
    <source>
        <strain evidence="11">E861</strain>
    </source>
</reference>
<dbReference type="Pfam" id="PF00501">
    <property type="entry name" value="AMP-binding"/>
    <property type="match status" value="1"/>
</dbReference>
<dbReference type="InterPro" id="IPR000873">
    <property type="entry name" value="AMP-dep_synth/lig_dom"/>
</dbReference>
<dbReference type="CDD" id="cd05931">
    <property type="entry name" value="FAAL"/>
    <property type="match status" value="1"/>
</dbReference>
<keyword evidence="5" id="KW-0276">Fatty acid metabolism</keyword>
<dbReference type="PANTHER" id="PTHR22754">
    <property type="entry name" value="DISCO-INTERACTING PROTEIN 2 DIP2 -RELATED"/>
    <property type="match status" value="1"/>
</dbReference>
<dbReference type="RefSeq" id="WP_065012990.1">
    <property type="nucleotide sequence ID" value="NZ_LZKJ01000036.1"/>
</dbReference>
<evidence type="ECO:0000256" key="5">
    <source>
        <dbReference type="ARBA" id="ARBA00022832"/>
    </source>
</evidence>
<dbReference type="PANTHER" id="PTHR22754:SF32">
    <property type="entry name" value="DISCO-INTERACTING PROTEIN 2"/>
    <property type="match status" value="1"/>
</dbReference>
<dbReference type="GO" id="GO:0005886">
    <property type="term" value="C:plasma membrane"/>
    <property type="evidence" value="ECO:0007669"/>
    <property type="project" value="TreeGrafter"/>
</dbReference>
<evidence type="ECO:0000313" key="11">
    <source>
        <dbReference type="Proteomes" id="UP000093592"/>
    </source>
</evidence>
<dbReference type="EMBL" id="LZKJ01000036">
    <property type="protein sequence ID" value="OBI51694.1"/>
    <property type="molecule type" value="Genomic_DNA"/>
</dbReference>
<dbReference type="GO" id="GO:0005524">
    <property type="term" value="F:ATP binding"/>
    <property type="evidence" value="ECO:0007669"/>
    <property type="project" value="UniProtKB-KW"/>
</dbReference>
<organism evidence="10 11">
    <name type="scientific">Mycobacterium kyorinense</name>
    <dbReference type="NCBI Taxonomy" id="487514"/>
    <lineage>
        <taxon>Bacteria</taxon>
        <taxon>Bacillati</taxon>
        <taxon>Actinomycetota</taxon>
        <taxon>Actinomycetes</taxon>
        <taxon>Mycobacteriales</taxon>
        <taxon>Mycobacteriaceae</taxon>
        <taxon>Mycobacterium</taxon>
    </lineage>
</organism>
<evidence type="ECO:0000256" key="1">
    <source>
        <dbReference type="ARBA" id="ARBA00005189"/>
    </source>
</evidence>
<dbReference type="OrthoDB" id="3671040at2"/>
<dbReference type="GO" id="GO:0070566">
    <property type="term" value="F:adenylyltransferase activity"/>
    <property type="evidence" value="ECO:0007669"/>
    <property type="project" value="UniProtKB-ARBA"/>
</dbReference>
<keyword evidence="7" id="KW-0443">Lipid metabolism</keyword>
<comment type="similarity">
    <text evidence="2">Belongs to the ATP-dependent AMP-binding enzyme family.</text>
</comment>
<dbReference type="AlphaFoldDB" id="A0A1A2ZM63"/>
<evidence type="ECO:0000256" key="7">
    <source>
        <dbReference type="ARBA" id="ARBA00023098"/>
    </source>
</evidence>
<protein>
    <recommendedName>
        <fullName evidence="8">Acyl-AMP synthetase</fullName>
    </recommendedName>
</protein>
<keyword evidence="6" id="KW-0067">ATP-binding</keyword>
<evidence type="ECO:0000256" key="6">
    <source>
        <dbReference type="ARBA" id="ARBA00022840"/>
    </source>
</evidence>
<dbReference type="GO" id="GO:0006633">
    <property type="term" value="P:fatty acid biosynthetic process"/>
    <property type="evidence" value="ECO:0007669"/>
    <property type="project" value="TreeGrafter"/>
</dbReference>
<evidence type="ECO:0000313" key="10">
    <source>
        <dbReference type="EMBL" id="OBI51694.1"/>
    </source>
</evidence>